<dbReference type="GO" id="GO:0030272">
    <property type="term" value="F:5-formyltetrahydrofolate cyclo-ligase activity"/>
    <property type="evidence" value="ECO:0007669"/>
    <property type="project" value="UniProtKB-EC"/>
</dbReference>
<comment type="similarity">
    <text evidence="1 5">Belongs to the 5-formyltetrahydrofolate cyclo-ligase family.</text>
</comment>
<feature type="binding site" evidence="4">
    <location>
        <begin position="5"/>
        <end position="9"/>
    </location>
    <ligand>
        <name>ATP</name>
        <dbReference type="ChEBI" id="CHEBI:30616"/>
    </ligand>
</feature>
<dbReference type="NCBIfam" id="TIGR02727">
    <property type="entry name" value="MTHFS_bact"/>
    <property type="match status" value="1"/>
</dbReference>
<protein>
    <recommendedName>
        <fullName evidence="5">5-formyltetrahydrofolate cyclo-ligase</fullName>
        <ecNumber evidence="5">6.3.3.2</ecNumber>
    </recommendedName>
</protein>
<accession>A0AA37S1I9</accession>
<dbReference type="AlphaFoldDB" id="A0AA37S1I9"/>
<dbReference type="Gene3D" id="3.40.50.10420">
    <property type="entry name" value="NagB/RpiA/CoA transferase-like"/>
    <property type="match status" value="1"/>
</dbReference>
<proteinExistence type="inferred from homology"/>
<sequence length="198" mass="22917">MSNNRAQIRLDIRKARNNLSKNQQEIAAHSLKLNFIQYIKSQKTAKKKHIAIYLSNDGELDTSLLINELWSIEQHVYLPVIHPFNGANLLFQRYEKNSPMRANRYGILEPKLNCSQICPLPALDYLLMPLVAFDKFGNRLGMGGGFYDRSLARLHEENWQQPQLIGLAHECQQVDKLPIESWDVPLKTIITPNKTYCW</sequence>
<keyword evidence="8" id="KW-1185">Reference proteome</keyword>
<evidence type="ECO:0000256" key="4">
    <source>
        <dbReference type="PIRSR" id="PIRSR006806-1"/>
    </source>
</evidence>
<dbReference type="Proteomes" id="UP001161408">
    <property type="component" value="Unassembled WGS sequence"/>
</dbReference>
<evidence type="ECO:0000256" key="6">
    <source>
        <dbReference type="SAM" id="Coils"/>
    </source>
</evidence>
<dbReference type="PANTHER" id="PTHR23407">
    <property type="entry name" value="ATPASE INHIBITOR/5-FORMYLTETRAHYDROFOLATE CYCLO-LIGASE"/>
    <property type="match status" value="1"/>
</dbReference>
<dbReference type="GO" id="GO:0009396">
    <property type="term" value="P:folic acid-containing compound biosynthetic process"/>
    <property type="evidence" value="ECO:0007669"/>
    <property type="project" value="TreeGrafter"/>
</dbReference>
<dbReference type="PANTHER" id="PTHR23407:SF1">
    <property type="entry name" value="5-FORMYLTETRAHYDROFOLATE CYCLO-LIGASE"/>
    <property type="match status" value="1"/>
</dbReference>
<dbReference type="InterPro" id="IPR024185">
    <property type="entry name" value="FTHF_cligase-like_sf"/>
</dbReference>
<evidence type="ECO:0000256" key="1">
    <source>
        <dbReference type="ARBA" id="ARBA00010638"/>
    </source>
</evidence>
<keyword evidence="2 4" id="KW-0547">Nucleotide-binding</keyword>
<keyword evidence="5" id="KW-0479">Metal-binding</keyword>
<reference evidence="7" key="2">
    <citation type="submission" date="2023-01" db="EMBL/GenBank/DDBJ databases">
        <title>Draft genome sequence of Pseudoalteromonas tetraodonis strain NBRC 103034.</title>
        <authorList>
            <person name="Sun Q."/>
            <person name="Mori K."/>
        </authorList>
    </citation>
    <scope>NUCLEOTIDE SEQUENCE</scope>
    <source>
        <strain evidence="7">NBRC 103034</strain>
    </source>
</reference>
<organism evidence="7 8">
    <name type="scientific">Pseudoalteromonas tetraodonis GFC</name>
    <dbReference type="NCBI Taxonomy" id="1315271"/>
    <lineage>
        <taxon>Bacteria</taxon>
        <taxon>Pseudomonadati</taxon>
        <taxon>Pseudomonadota</taxon>
        <taxon>Gammaproteobacteria</taxon>
        <taxon>Alteromonadales</taxon>
        <taxon>Pseudoalteromonadaceae</taxon>
        <taxon>Pseudoalteromonas</taxon>
    </lineage>
</organism>
<dbReference type="EC" id="6.3.3.2" evidence="5"/>
<feature type="binding site" evidence="4">
    <location>
        <begin position="139"/>
        <end position="147"/>
    </location>
    <ligand>
        <name>ATP</name>
        <dbReference type="ChEBI" id="CHEBI:30616"/>
    </ligand>
</feature>
<feature type="binding site" evidence="4">
    <location>
        <position position="54"/>
    </location>
    <ligand>
        <name>substrate</name>
    </ligand>
</feature>
<evidence type="ECO:0000256" key="2">
    <source>
        <dbReference type="ARBA" id="ARBA00022741"/>
    </source>
</evidence>
<comment type="catalytic activity">
    <reaction evidence="5">
        <text>(6S)-5-formyl-5,6,7,8-tetrahydrofolate + ATP = (6R)-5,10-methenyltetrahydrofolate + ADP + phosphate</text>
        <dbReference type="Rhea" id="RHEA:10488"/>
        <dbReference type="ChEBI" id="CHEBI:30616"/>
        <dbReference type="ChEBI" id="CHEBI:43474"/>
        <dbReference type="ChEBI" id="CHEBI:57455"/>
        <dbReference type="ChEBI" id="CHEBI:57457"/>
        <dbReference type="ChEBI" id="CHEBI:456216"/>
        <dbReference type="EC" id="6.3.3.2"/>
    </reaction>
</comment>
<dbReference type="Pfam" id="PF01812">
    <property type="entry name" value="5-FTHF_cyc-lig"/>
    <property type="match status" value="1"/>
</dbReference>
<keyword evidence="5" id="KW-0460">Magnesium</keyword>
<comment type="cofactor">
    <cofactor evidence="5">
        <name>Mg(2+)</name>
        <dbReference type="ChEBI" id="CHEBI:18420"/>
    </cofactor>
</comment>
<dbReference type="GO" id="GO:0035999">
    <property type="term" value="P:tetrahydrofolate interconversion"/>
    <property type="evidence" value="ECO:0007669"/>
    <property type="project" value="TreeGrafter"/>
</dbReference>
<evidence type="ECO:0000313" key="8">
    <source>
        <dbReference type="Proteomes" id="UP001161408"/>
    </source>
</evidence>
<gene>
    <name evidence="7" type="primary">ygfA</name>
    <name evidence="7" type="ORF">GCM10007914_06510</name>
</gene>
<dbReference type="RefSeq" id="WP_096038696.1">
    <property type="nucleotide sequence ID" value="NZ_BJXY01000005.1"/>
</dbReference>
<comment type="caution">
    <text evidence="7">The sequence shown here is derived from an EMBL/GenBank/DDBJ whole genome shotgun (WGS) entry which is preliminary data.</text>
</comment>
<evidence type="ECO:0000256" key="3">
    <source>
        <dbReference type="ARBA" id="ARBA00022840"/>
    </source>
</evidence>
<dbReference type="InterPro" id="IPR037171">
    <property type="entry name" value="NagB/RpiA_transferase-like"/>
</dbReference>
<dbReference type="GeneID" id="99693957"/>
<dbReference type="EMBL" id="BSNE01000002">
    <property type="protein sequence ID" value="GLQ01770.1"/>
    <property type="molecule type" value="Genomic_DNA"/>
</dbReference>
<dbReference type="GO" id="GO:0005524">
    <property type="term" value="F:ATP binding"/>
    <property type="evidence" value="ECO:0007669"/>
    <property type="project" value="UniProtKB-KW"/>
</dbReference>
<reference evidence="7" key="1">
    <citation type="journal article" date="2014" name="Int. J. Syst. Evol. Microbiol.">
        <title>Complete genome sequence of Corynebacterium casei LMG S-19264T (=DSM 44701T), isolated from a smear-ripened cheese.</title>
        <authorList>
            <consortium name="US DOE Joint Genome Institute (JGI-PGF)"/>
            <person name="Walter F."/>
            <person name="Albersmeier A."/>
            <person name="Kalinowski J."/>
            <person name="Ruckert C."/>
        </authorList>
    </citation>
    <scope>NUCLEOTIDE SEQUENCE</scope>
    <source>
        <strain evidence="7">NBRC 103034</strain>
    </source>
</reference>
<dbReference type="SUPFAM" id="SSF100950">
    <property type="entry name" value="NagB/RpiA/CoA transferase-like"/>
    <property type="match status" value="1"/>
</dbReference>
<evidence type="ECO:0000313" key="7">
    <source>
        <dbReference type="EMBL" id="GLQ01770.1"/>
    </source>
</evidence>
<dbReference type="InterPro" id="IPR002698">
    <property type="entry name" value="FTHF_cligase"/>
</dbReference>
<keyword evidence="3 4" id="KW-0067">ATP-binding</keyword>
<name>A0AA37S1I9_9GAMM</name>
<feature type="binding site" evidence="4">
    <location>
        <position position="59"/>
    </location>
    <ligand>
        <name>substrate</name>
    </ligand>
</feature>
<feature type="coiled-coil region" evidence="6">
    <location>
        <begin position="5"/>
        <end position="32"/>
    </location>
</feature>
<dbReference type="GO" id="GO:0046872">
    <property type="term" value="F:metal ion binding"/>
    <property type="evidence" value="ECO:0007669"/>
    <property type="project" value="UniProtKB-KW"/>
</dbReference>
<dbReference type="PIRSF" id="PIRSF006806">
    <property type="entry name" value="FTHF_cligase"/>
    <property type="match status" value="1"/>
</dbReference>
<keyword evidence="6" id="KW-0175">Coiled coil</keyword>
<evidence type="ECO:0000256" key="5">
    <source>
        <dbReference type="RuleBase" id="RU361279"/>
    </source>
</evidence>